<protein>
    <submittedName>
        <fullName evidence="3">Uncharacterized protein</fullName>
    </submittedName>
</protein>
<evidence type="ECO:0000256" key="1">
    <source>
        <dbReference type="SAM" id="MobiDB-lite"/>
    </source>
</evidence>
<organism evidence="2 3">
    <name type="scientific">Trichuris muris</name>
    <name type="common">Mouse whipworm</name>
    <dbReference type="NCBI Taxonomy" id="70415"/>
    <lineage>
        <taxon>Eukaryota</taxon>
        <taxon>Metazoa</taxon>
        <taxon>Ecdysozoa</taxon>
        <taxon>Nematoda</taxon>
        <taxon>Enoplea</taxon>
        <taxon>Dorylaimia</taxon>
        <taxon>Trichinellida</taxon>
        <taxon>Trichuridae</taxon>
        <taxon>Trichuris</taxon>
    </lineage>
</organism>
<dbReference type="WBParaSite" id="TMUE_0000000521.1">
    <property type="protein sequence ID" value="TMUE_0000000521.1"/>
    <property type="gene ID" value="WBGene00296461"/>
</dbReference>
<dbReference type="AlphaFoldDB" id="A0A5S6PZY5"/>
<proteinExistence type="predicted"/>
<accession>A0A5S6PZY5</accession>
<sequence length="267" mass="30012">MPSLKATEGSQGSSLVETRGAESIGGNGTTLPDGTKVRERRLAIERPPSHQWLALEAAEPLRTSPSVHLSWRHALKLACIPAERILHHPQRDRCCQLFERPPRRRLLRAIVLQVGLVTRRGGSWSLANCTHLYARGARRLHHRIDWTELDKSLPTLRIDWAPSDKGTQVAYFPRNRCPQGEFTGLVGQLGTRFGGPDLELPTALRHNQPRYVTRISMRSPGPSGRDCSRRCRRDRSHYADHLAIDFNRINSLAWRSISGSRPAKPAG</sequence>
<reference evidence="3" key="1">
    <citation type="submission" date="2019-12" db="UniProtKB">
        <authorList>
            <consortium name="WormBaseParasite"/>
        </authorList>
    </citation>
    <scope>IDENTIFICATION</scope>
</reference>
<keyword evidence="2" id="KW-1185">Reference proteome</keyword>
<name>A0A5S6PZY5_TRIMR</name>
<dbReference type="Proteomes" id="UP000046395">
    <property type="component" value="Unassembled WGS sequence"/>
</dbReference>
<feature type="region of interest" description="Disordered" evidence="1">
    <location>
        <begin position="1"/>
        <end position="37"/>
    </location>
</feature>
<evidence type="ECO:0000313" key="3">
    <source>
        <dbReference type="WBParaSite" id="TMUE_0000000521.1"/>
    </source>
</evidence>
<evidence type="ECO:0000313" key="2">
    <source>
        <dbReference type="Proteomes" id="UP000046395"/>
    </source>
</evidence>